<reference evidence="3" key="1">
    <citation type="submission" date="2022-07" db="EMBL/GenBank/DDBJ databases">
        <authorList>
            <person name="Macas J."/>
            <person name="Novak P."/>
            <person name="Neumann P."/>
        </authorList>
    </citation>
    <scope>NUCLEOTIDE SEQUENCE</scope>
</reference>
<dbReference type="EMBL" id="CAMAPF010000030">
    <property type="protein sequence ID" value="CAH9076348.1"/>
    <property type="molecule type" value="Genomic_DNA"/>
</dbReference>
<feature type="region of interest" description="Disordered" evidence="1">
    <location>
        <begin position="1"/>
        <end position="40"/>
    </location>
</feature>
<protein>
    <recommendedName>
        <fullName evidence="2">DUF4283 domain-containing protein</fullName>
    </recommendedName>
</protein>
<dbReference type="Proteomes" id="UP001152523">
    <property type="component" value="Unassembled WGS sequence"/>
</dbReference>
<dbReference type="InterPro" id="IPR025558">
    <property type="entry name" value="DUF4283"/>
</dbReference>
<feature type="domain" description="DUF4283" evidence="2">
    <location>
        <begin position="140"/>
        <end position="217"/>
    </location>
</feature>
<evidence type="ECO:0000313" key="3">
    <source>
        <dbReference type="EMBL" id="CAH9076348.1"/>
    </source>
</evidence>
<comment type="caution">
    <text evidence="3">The sequence shown here is derived from an EMBL/GenBank/DDBJ whole genome shotgun (WGS) entry which is preliminary data.</text>
</comment>
<evidence type="ECO:0000259" key="2">
    <source>
        <dbReference type="Pfam" id="PF14111"/>
    </source>
</evidence>
<dbReference type="PANTHER" id="PTHR31286:SF168">
    <property type="entry name" value="DUF4283 DOMAIN-CONTAINING PROTEIN"/>
    <property type="match status" value="1"/>
</dbReference>
<proteinExistence type="predicted"/>
<sequence length="493" mass="54603">MMGKNKKNGAKGKMGPSTSKDAEPKSTQMDTLGNMEQRKNAVVVDLNKEIVEDVEVCRESSEENQTQGERKDGEAELFKAHKVTDKLPEPTRGAGTKSSWAGLFKDNRAPSKGLKLRYIEPEGDFVDLSDGTLCDLISIWGYCLVGCFTGDFPGMRAIHNLMESWGVRCKLLPHKKGWVIFQFKSEEDRTKVLMGGPYMVLGRSLMLKNLQQGFSFEDEEFLKVPIWLKLPHLPMDCWSEDSVSKISSRLGMPIFTDGVTSEKTMLNYARVLVEVDVSKPPPLFVDIKLPNGRKRRQFVIYETFPDYCFHCKKYGHHAFTCKVLHQLEREKEIGEDHAITSVQVIDDQPQEAMSIAKCPIKKRGEIIEEEAKSAGIQTTQEGGNTQKEIGHTSAKTAPLSKLVGETRNTDAKVVENGPEKLKRAGTVPNEGGTLANNNRAVPVKKIIDGSTTNKANSSGVTKLGPNGSMPEAHRNIKLDKGVNGSYTASTSIK</sequence>
<dbReference type="Pfam" id="PF14111">
    <property type="entry name" value="DUF4283"/>
    <property type="match status" value="1"/>
</dbReference>
<dbReference type="PANTHER" id="PTHR31286">
    <property type="entry name" value="GLYCINE-RICH CELL WALL STRUCTURAL PROTEIN 1.8-LIKE"/>
    <property type="match status" value="1"/>
</dbReference>
<keyword evidence="4" id="KW-1185">Reference proteome</keyword>
<feature type="region of interest" description="Disordered" evidence="1">
    <location>
        <begin position="449"/>
        <end position="473"/>
    </location>
</feature>
<dbReference type="InterPro" id="IPR040256">
    <property type="entry name" value="At4g02000-like"/>
</dbReference>
<name>A0AAV0CKK1_9ASTE</name>
<gene>
    <name evidence="3" type="ORF">CEPIT_LOCUS5854</name>
</gene>
<evidence type="ECO:0000256" key="1">
    <source>
        <dbReference type="SAM" id="MobiDB-lite"/>
    </source>
</evidence>
<feature type="region of interest" description="Disordered" evidence="1">
    <location>
        <begin position="56"/>
        <end position="76"/>
    </location>
</feature>
<accession>A0AAV0CKK1</accession>
<organism evidence="3 4">
    <name type="scientific">Cuscuta epithymum</name>
    <dbReference type="NCBI Taxonomy" id="186058"/>
    <lineage>
        <taxon>Eukaryota</taxon>
        <taxon>Viridiplantae</taxon>
        <taxon>Streptophyta</taxon>
        <taxon>Embryophyta</taxon>
        <taxon>Tracheophyta</taxon>
        <taxon>Spermatophyta</taxon>
        <taxon>Magnoliopsida</taxon>
        <taxon>eudicotyledons</taxon>
        <taxon>Gunneridae</taxon>
        <taxon>Pentapetalae</taxon>
        <taxon>asterids</taxon>
        <taxon>lamiids</taxon>
        <taxon>Solanales</taxon>
        <taxon>Convolvulaceae</taxon>
        <taxon>Cuscuteae</taxon>
        <taxon>Cuscuta</taxon>
        <taxon>Cuscuta subgen. Cuscuta</taxon>
    </lineage>
</organism>
<feature type="compositionally biased region" description="Basic residues" evidence="1">
    <location>
        <begin position="1"/>
        <end position="10"/>
    </location>
</feature>
<dbReference type="AlphaFoldDB" id="A0AAV0CKK1"/>
<evidence type="ECO:0000313" key="4">
    <source>
        <dbReference type="Proteomes" id="UP001152523"/>
    </source>
</evidence>
<feature type="compositionally biased region" description="Polar residues" evidence="1">
    <location>
        <begin position="449"/>
        <end position="460"/>
    </location>
</feature>